<keyword evidence="7" id="KW-1133">Transmembrane helix</keyword>
<gene>
    <name evidence="9" type="ORF">HNY73_014974</name>
</gene>
<protein>
    <submittedName>
        <fullName evidence="9">UPF0739 protein C1orf74 like protein</fullName>
    </submittedName>
</protein>
<evidence type="ECO:0000256" key="2">
    <source>
        <dbReference type="ARBA" id="ARBA00022536"/>
    </source>
</evidence>
<dbReference type="PROSITE" id="PS01187">
    <property type="entry name" value="EGF_CA"/>
    <property type="match status" value="2"/>
</dbReference>
<dbReference type="EMBL" id="JABXBU010002072">
    <property type="protein sequence ID" value="KAF8778233.1"/>
    <property type="molecule type" value="Genomic_DNA"/>
</dbReference>
<keyword evidence="7" id="KW-0812">Transmembrane</keyword>
<evidence type="ECO:0000256" key="7">
    <source>
        <dbReference type="SAM" id="Phobius"/>
    </source>
</evidence>
<dbReference type="InterPro" id="IPR000152">
    <property type="entry name" value="EGF-type_Asp/Asn_hydroxyl_site"/>
</dbReference>
<feature type="disulfide bond" evidence="6">
    <location>
        <begin position="867"/>
        <end position="884"/>
    </location>
</feature>
<name>A0A8T0EQP2_ARGBR</name>
<dbReference type="InterPro" id="IPR027850">
    <property type="entry name" value="DUF4504"/>
</dbReference>
<keyword evidence="5 6" id="KW-1015">Disulfide bond</keyword>
<feature type="domain" description="EGF-like" evidence="8">
    <location>
        <begin position="809"/>
        <end position="846"/>
    </location>
</feature>
<dbReference type="Pfam" id="PF14953">
    <property type="entry name" value="DUF4504"/>
    <property type="match status" value="1"/>
</dbReference>
<dbReference type="InterPro" id="IPR049883">
    <property type="entry name" value="NOTCH1_EGF-like"/>
</dbReference>
<evidence type="ECO:0000259" key="8">
    <source>
        <dbReference type="PROSITE" id="PS50026"/>
    </source>
</evidence>
<keyword evidence="7" id="KW-0472">Membrane</keyword>
<reference evidence="9" key="2">
    <citation type="submission" date="2020-06" db="EMBL/GenBank/DDBJ databases">
        <authorList>
            <person name="Sheffer M."/>
        </authorList>
    </citation>
    <scope>NUCLEOTIDE SEQUENCE</scope>
</reference>
<dbReference type="CDD" id="cd00054">
    <property type="entry name" value="EGF_CA"/>
    <property type="match status" value="3"/>
</dbReference>
<dbReference type="InterPro" id="IPR009030">
    <property type="entry name" value="Growth_fac_rcpt_cys_sf"/>
</dbReference>
<dbReference type="InterPro" id="IPR001881">
    <property type="entry name" value="EGF-like_Ca-bd_dom"/>
</dbReference>
<dbReference type="GO" id="GO:0005509">
    <property type="term" value="F:calcium ion binding"/>
    <property type="evidence" value="ECO:0007669"/>
    <property type="project" value="InterPro"/>
</dbReference>
<reference evidence="9" key="1">
    <citation type="journal article" date="2020" name="bioRxiv">
        <title>Chromosome-level reference genome of the European wasp spider Argiope bruennichi: a resource for studies on range expansion and evolutionary adaptation.</title>
        <authorList>
            <person name="Sheffer M.M."/>
            <person name="Hoppe A."/>
            <person name="Krehenwinkel H."/>
            <person name="Uhl G."/>
            <person name="Kuss A.W."/>
            <person name="Jensen L."/>
            <person name="Jensen C."/>
            <person name="Gillespie R.G."/>
            <person name="Hoff K.J."/>
            <person name="Prost S."/>
        </authorList>
    </citation>
    <scope>NUCLEOTIDE SEQUENCE</scope>
</reference>
<comment type="caution">
    <text evidence="6">Lacks conserved residue(s) required for the propagation of feature annotation.</text>
</comment>
<dbReference type="SMART" id="SM00179">
    <property type="entry name" value="EGF_CA"/>
    <property type="match status" value="2"/>
</dbReference>
<dbReference type="Proteomes" id="UP000807504">
    <property type="component" value="Unassembled WGS sequence"/>
</dbReference>
<keyword evidence="4" id="KW-0677">Repeat</keyword>
<evidence type="ECO:0000256" key="1">
    <source>
        <dbReference type="ARBA" id="ARBA00007065"/>
    </source>
</evidence>
<dbReference type="PROSITE" id="PS00010">
    <property type="entry name" value="ASX_HYDROXYL"/>
    <property type="match status" value="2"/>
</dbReference>
<dbReference type="AlphaFoldDB" id="A0A8T0EQP2"/>
<feature type="transmembrane region" description="Helical" evidence="7">
    <location>
        <begin position="911"/>
        <end position="933"/>
    </location>
</feature>
<dbReference type="InterPro" id="IPR018097">
    <property type="entry name" value="EGF_Ca-bd_CS"/>
</dbReference>
<organism evidence="9 10">
    <name type="scientific">Argiope bruennichi</name>
    <name type="common">Wasp spider</name>
    <name type="synonym">Aranea bruennichi</name>
    <dbReference type="NCBI Taxonomy" id="94029"/>
    <lineage>
        <taxon>Eukaryota</taxon>
        <taxon>Metazoa</taxon>
        <taxon>Ecdysozoa</taxon>
        <taxon>Arthropoda</taxon>
        <taxon>Chelicerata</taxon>
        <taxon>Arachnida</taxon>
        <taxon>Araneae</taxon>
        <taxon>Araneomorphae</taxon>
        <taxon>Entelegynae</taxon>
        <taxon>Araneoidea</taxon>
        <taxon>Araneidae</taxon>
        <taxon>Argiope</taxon>
    </lineage>
</organism>
<comment type="caution">
    <text evidence="9">The sequence shown here is derived from an EMBL/GenBank/DDBJ whole genome shotgun (WGS) entry which is preliminary data.</text>
</comment>
<evidence type="ECO:0000256" key="6">
    <source>
        <dbReference type="PROSITE-ProRule" id="PRU00076"/>
    </source>
</evidence>
<keyword evidence="10" id="KW-1185">Reference proteome</keyword>
<sequence>MAFKNKRVARKHLSKILIYLQAVDKQIKPCYLWDLFTADISEIHNYLKEIHSLGLTKSRLNAFSIGDTIFITDIVLLQSYLDNFRLEDIEIVDVSKSNSSPVLLRPDEKLAPISPVLKFVRLLLKDIYKFSSTEQHFEFIDNALDASNIQLNVNLTTLFGFLLGYPVLYWYASQTPDAEFACLSMVPLNIHQVITISKTECELFSFSAPQKFFRETESTVNSWASDLRTRCEISGFYEVQMTRKTVILPTVCMMDTKNWALVFLYLLSSGYVGSVIGNCQPNPKLELVINKCFENIRAQLADETFNLQDENAGNFQMTGGTVTGLNNCKINPPLRCVCDKNLVRIFINLSFIDVTVSFLVTLLDDLLGGLLGNLGSSLARLLGQVVNLLVNLLALEINVVVTVEQRLIPGSTCTVTDFRVTRISEIKLLNLNLTQLLLGLLGDILTPVVDTLLRNLFQRQIRAIITAEIQKITITPDMFTCVTLVFCLVMCVVTAKETRKNDVLLSEPESNDSISMDKSINKEFHINVSELEADRADECKCKNGRCMRVCDFEKTVPCLERKKVCVCSPGFSEKDGVCVDCNCGQGFNCTFKKDGRGSRRKICFCPKGYTFFQFDSSDSYDDYCKPECSDERPCQNGGICSDGKCTCSWGTMGDLCEKIYLCRSICENKLELNCLYHLSEKIPYCTCKNSSLYYDPEENYCKPCPCGKGDCEYSFDYNEQHLKCKCQPNYKEFRGYCKRCDCGFGFPCEFDSKGNKICNCEDGFYEREGRCIMCDCTPYGTDTKCKIIDNVKRCYCKEGFHDVLGQCEDVDECEIYDPCHPSATCYNKYGSFECRCPDGYEGLSGKTVKPGEVCKDINECQQTPNPCWLYNNVKCVNLPGSFKCECFEGYEPSGYNREPQRTSCVRTTKAWGPPLIVLFTSIALIVISCLVHVHVKKRAARLN</sequence>
<dbReference type="PANTHER" id="PTHR31366">
    <property type="entry name" value="UPF0739 PROTEIN C1ORF74"/>
    <property type="match status" value="1"/>
</dbReference>
<feature type="domain" description="EGF-like" evidence="8">
    <location>
        <begin position="856"/>
        <end position="896"/>
    </location>
</feature>
<evidence type="ECO:0000256" key="5">
    <source>
        <dbReference type="ARBA" id="ARBA00023157"/>
    </source>
</evidence>
<dbReference type="FunFam" id="2.10.25.10:FF:000038">
    <property type="entry name" value="Fibrillin 2"/>
    <property type="match status" value="2"/>
</dbReference>
<proteinExistence type="inferred from homology"/>
<evidence type="ECO:0000313" key="10">
    <source>
        <dbReference type="Proteomes" id="UP000807504"/>
    </source>
</evidence>
<dbReference type="PANTHER" id="PTHR31366:SF2">
    <property type="entry name" value="UPF0739 PROTEIN C1ORF74"/>
    <property type="match status" value="1"/>
</dbReference>
<dbReference type="Gene3D" id="2.10.25.10">
    <property type="entry name" value="Laminin"/>
    <property type="match status" value="3"/>
</dbReference>
<keyword evidence="3" id="KW-0732">Signal</keyword>
<dbReference type="PROSITE" id="PS50026">
    <property type="entry name" value="EGF_3"/>
    <property type="match status" value="2"/>
</dbReference>
<dbReference type="SMART" id="SM00181">
    <property type="entry name" value="EGF"/>
    <property type="match status" value="6"/>
</dbReference>
<dbReference type="InterPro" id="IPR000742">
    <property type="entry name" value="EGF"/>
</dbReference>
<evidence type="ECO:0000256" key="3">
    <source>
        <dbReference type="ARBA" id="ARBA00022729"/>
    </source>
</evidence>
<dbReference type="Pfam" id="PF07645">
    <property type="entry name" value="EGF_CA"/>
    <property type="match status" value="2"/>
</dbReference>
<evidence type="ECO:0000256" key="4">
    <source>
        <dbReference type="ARBA" id="ARBA00022737"/>
    </source>
</evidence>
<keyword evidence="2 6" id="KW-0245">EGF-like domain</keyword>
<comment type="similarity">
    <text evidence="1">Belongs to the UPF0739 family.</text>
</comment>
<evidence type="ECO:0000313" key="9">
    <source>
        <dbReference type="EMBL" id="KAF8778233.1"/>
    </source>
</evidence>
<dbReference type="SUPFAM" id="SSF57184">
    <property type="entry name" value="Growth factor receptor domain"/>
    <property type="match status" value="1"/>
</dbReference>
<dbReference type="PROSITE" id="PS00022">
    <property type="entry name" value="EGF_1"/>
    <property type="match status" value="1"/>
</dbReference>
<accession>A0A8T0EQP2</accession>